<feature type="region of interest" description="Disordered" evidence="1">
    <location>
        <begin position="43"/>
        <end position="68"/>
    </location>
</feature>
<proteinExistence type="predicted"/>
<keyword evidence="4" id="KW-1185">Reference proteome</keyword>
<accession>A0AAV3AXA6</accession>
<reference evidence="3" key="1">
    <citation type="thesis" date="2020" institute="ProQuest LLC" country="789 East Eisenhower Parkway, Ann Arbor, MI, USA">
        <title>Comparative Genomics and Chromosome Evolution.</title>
        <authorList>
            <person name="Mudd A.B."/>
        </authorList>
    </citation>
    <scope>NUCLEOTIDE SEQUENCE</scope>
    <source>
        <strain evidence="3">1538</strain>
        <tissue evidence="3">Blood</tissue>
    </source>
</reference>
<keyword evidence="2" id="KW-1133">Transmembrane helix</keyword>
<keyword evidence="2" id="KW-0812">Transmembrane</keyword>
<comment type="caution">
    <text evidence="3">The sequence shown here is derived from an EMBL/GenBank/DDBJ whole genome shotgun (WGS) entry which is preliminary data.</text>
</comment>
<evidence type="ECO:0000256" key="1">
    <source>
        <dbReference type="SAM" id="MobiDB-lite"/>
    </source>
</evidence>
<evidence type="ECO:0000313" key="3">
    <source>
        <dbReference type="EMBL" id="DBA29750.1"/>
    </source>
</evidence>
<dbReference type="AlphaFoldDB" id="A0AAV3AXA6"/>
<feature type="transmembrane region" description="Helical" evidence="2">
    <location>
        <begin position="124"/>
        <end position="142"/>
    </location>
</feature>
<dbReference type="EMBL" id="DYDO01000002">
    <property type="protein sequence ID" value="DBA29750.1"/>
    <property type="molecule type" value="Genomic_DNA"/>
</dbReference>
<dbReference type="Proteomes" id="UP001181693">
    <property type="component" value="Unassembled WGS sequence"/>
</dbReference>
<dbReference type="PANTHER" id="PTHR34441:SF4">
    <property type="entry name" value="MOTILE SPERM DOMAIN-CONTAINING PROTEIN 3"/>
    <property type="match status" value="1"/>
</dbReference>
<evidence type="ECO:0000313" key="4">
    <source>
        <dbReference type="Proteomes" id="UP001181693"/>
    </source>
</evidence>
<evidence type="ECO:0000256" key="2">
    <source>
        <dbReference type="SAM" id="Phobius"/>
    </source>
</evidence>
<gene>
    <name evidence="3" type="ORF">GDO54_005810</name>
</gene>
<organism evidence="3 4">
    <name type="scientific">Pyxicephalus adspersus</name>
    <name type="common">African bullfrog</name>
    <dbReference type="NCBI Taxonomy" id="30357"/>
    <lineage>
        <taxon>Eukaryota</taxon>
        <taxon>Metazoa</taxon>
        <taxon>Chordata</taxon>
        <taxon>Craniata</taxon>
        <taxon>Vertebrata</taxon>
        <taxon>Euteleostomi</taxon>
        <taxon>Amphibia</taxon>
        <taxon>Batrachia</taxon>
        <taxon>Anura</taxon>
        <taxon>Neobatrachia</taxon>
        <taxon>Ranoidea</taxon>
        <taxon>Pyxicephalidae</taxon>
        <taxon>Pyxicephalinae</taxon>
        <taxon>Pyxicephalus</taxon>
    </lineage>
</organism>
<keyword evidence="2" id="KW-0472">Membrane</keyword>
<feature type="transmembrane region" description="Helical" evidence="2">
    <location>
        <begin position="85"/>
        <end position="104"/>
    </location>
</feature>
<sequence length="144" mass="16042">MAVVFLPCSVTRHRDIRARHYGSTDKFRVEVWEEGGGRGVVGRKDIPATLHPTRPKSRERGISEPPQWHPHSHVFSMRHGGPRPLSPGLFGLYILVGLVSLVVLMLPSHGDPQSFLHENLHVSVIQKLVAAYVLGLLTMVFVQS</sequence>
<protein>
    <submittedName>
        <fullName evidence="3">Uncharacterized protein</fullName>
    </submittedName>
</protein>
<dbReference type="InterPro" id="IPR039283">
    <property type="entry name" value="MOSPD1/3"/>
</dbReference>
<dbReference type="GO" id="GO:0005737">
    <property type="term" value="C:cytoplasm"/>
    <property type="evidence" value="ECO:0007669"/>
    <property type="project" value="TreeGrafter"/>
</dbReference>
<dbReference type="PANTHER" id="PTHR34441">
    <property type="entry name" value="MOTILE SPERM DOMAIN-CONTAINING PROTEIN 1"/>
    <property type="match status" value="1"/>
</dbReference>
<name>A0AAV3AXA6_PYXAD</name>